<accession>A0ABQ6KPS6</accession>
<keyword evidence="1" id="KW-0472">Membrane</keyword>
<name>A0ABQ6KPS6_ASPOZ</name>
<proteinExistence type="predicted"/>
<keyword evidence="3" id="KW-1185">Reference proteome</keyword>
<evidence type="ECO:0000313" key="2">
    <source>
        <dbReference type="EMBL" id="GMG44341.1"/>
    </source>
</evidence>
<keyword evidence="1" id="KW-0812">Transmembrane</keyword>
<feature type="transmembrane region" description="Helical" evidence="1">
    <location>
        <begin position="49"/>
        <end position="69"/>
    </location>
</feature>
<dbReference type="Proteomes" id="UP001165189">
    <property type="component" value="Unassembled WGS sequence"/>
</dbReference>
<comment type="caution">
    <text evidence="2">The sequence shown here is derived from an EMBL/GenBank/DDBJ whole genome shotgun (WGS) entry which is preliminary data.</text>
</comment>
<dbReference type="EMBL" id="BSYB01000010">
    <property type="protein sequence ID" value="GMG44341.1"/>
    <property type="molecule type" value="Genomic_DNA"/>
</dbReference>
<keyword evidence="1" id="KW-1133">Transmembrane helix</keyword>
<evidence type="ECO:0000313" key="3">
    <source>
        <dbReference type="Proteomes" id="UP001165189"/>
    </source>
</evidence>
<protein>
    <submittedName>
        <fullName evidence="2">Unnamed protein product</fullName>
    </submittedName>
</protein>
<gene>
    <name evidence="2" type="ORF">Aory05_000330600</name>
</gene>
<evidence type="ECO:0000256" key="1">
    <source>
        <dbReference type="SAM" id="Phobius"/>
    </source>
</evidence>
<reference evidence="2" key="1">
    <citation type="submission" date="2023-04" db="EMBL/GenBank/DDBJ databases">
        <title>Aspergillus oryzae var. brunneus NBRC 4377.</title>
        <authorList>
            <person name="Ichikawa N."/>
            <person name="Sato H."/>
            <person name="Tonouchi N."/>
        </authorList>
    </citation>
    <scope>NUCLEOTIDE SEQUENCE</scope>
    <source>
        <strain evidence="2">NBRC 4377</strain>
    </source>
</reference>
<sequence length="99" mass="11258">MFSSWFPPSNGFASTLGLELAMRKDKATGEVLTEKNKKFELKKIFQLPWMFWCILAFSLFQTSAALVFSQNATELAEKRFNVDSIKAGWYSALSQYSGK</sequence>
<organism evidence="2 3">
    <name type="scientific">Aspergillus oryzae var. brunneus</name>
    <dbReference type="NCBI Taxonomy" id="332754"/>
    <lineage>
        <taxon>Eukaryota</taxon>
        <taxon>Fungi</taxon>
        <taxon>Dikarya</taxon>
        <taxon>Ascomycota</taxon>
        <taxon>Pezizomycotina</taxon>
        <taxon>Eurotiomycetes</taxon>
        <taxon>Eurotiomycetidae</taxon>
        <taxon>Eurotiales</taxon>
        <taxon>Aspergillaceae</taxon>
        <taxon>Aspergillus</taxon>
        <taxon>Aspergillus subgen. Circumdati</taxon>
    </lineage>
</organism>